<keyword evidence="2" id="KW-0812">Transmembrane</keyword>
<dbReference type="RefSeq" id="WP_236087704.1">
    <property type="nucleotide sequence ID" value="NZ_JAKGSG010000011.1"/>
</dbReference>
<feature type="compositionally biased region" description="Pro residues" evidence="1">
    <location>
        <begin position="247"/>
        <end position="264"/>
    </location>
</feature>
<comment type="caution">
    <text evidence="3">The sequence shown here is derived from an EMBL/GenBank/DDBJ whole genome shotgun (WGS) entry which is preliminary data.</text>
</comment>
<sequence>MTFSEIVRALGRRWYVVLLGLLLTGWLGYGAWVLTPPVYTARGLLLLLPSDQAVGEGGNPFLVLGGLDLPARILVAYYESDVAKDQVAEVAPDAEYVVAIEESTRGPVIAVDVKEKTPEAAVAALGYIADSIPRELGRLQQEVDAPPESVVQSMQLTMDEEATTDNSGTVRALIAAVGAGLVTTGLMALGADGLALRRRDTVRQKSSGADGAAARATAAGGPVQVVQVPGAASRRPADAPVPLHPVASPPDGRPQPVPSQPSQPAPRNVAPQPAPSQVAPPQAAPASPATPPHATPQQAAPPTPLRTVPGQQPSARPVAIPPTAPPRRPDAEERPDAAENPRWHVVGRGGEQQPQVTDAETG</sequence>
<organism evidence="3 4">
    <name type="scientific">Antribacter soli</name>
    <dbReference type="NCBI Taxonomy" id="2910976"/>
    <lineage>
        <taxon>Bacteria</taxon>
        <taxon>Bacillati</taxon>
        <taxon>Actinomycetota</taxon>
        <taxon>Actinomycetes</taxon>
        <taxon>Micrococcales</taxon>
        <taxon>Promicromonosporaceae</taxon>
        <taxon>Antribacter</taxon>
    </lineage>
</organism>
<proteinExistence type="predicted"/>
<keyword evidence="4" id="KW-1185">Reference proteome</keyword>
<dbReference type="EMBL" id="JAKGSG010000011">
    <property type="protein sequence ID" value="MCF4119992.1"/>
    <property type="molecule type" value="Genomic_DNA"/>
</dbReference>
<evidence type="ECO:0000256" key="1">
    <source>
        <dbReference type="SAM" id="MobiDB-lite"/>
    </source>
</evidence>
<gene>
    <name evidence="3" type="ORF">L1785_03280</name>
</gene>
<feature type="region of interest" description="Disordered" evidence="1">
    <location>
        <begin position="228"/>
        <end position="362"/>
    </location>
</feature>
<evidence type="ECO:0000313" key="4">
    <source>
        <dbReference type="Proteomes" id="UP001165405"/>
    </source>
</evidence>
<name>A0AA41QBA9_9MICO</name>
<feature type="compositionally biased region" description="Pro residues" evidence="1">
    <location>
        <begin position="288"/>
        <end position="304"/>
    </location>
</feature>
<protein>
    <recommendedName>
        <fullName evidence="5">Polysaccharide chain length determinant N-terminal domain-containing protein</fullName>
    </recommendedName>
</protein>
<feature type="compositionally biased region" description="Basic and acidic residues" evidence="1">
    <location>
        <begin position="327"/>
        <end position="342"/>
    </location>
</feature>
<dbReference type="AlphaFoldDB" id="A0AA41QBA9"/>
<feature type="compositionally biased region" description="Polar residues" evidence="1">
    <location>
        <begin position="352"/>
        <end position="362"/>
    </location>
</feature>
<keyword evidence="2" id="KW-1133">Transmembrane helix</keyword>
<feature type="compositionally biased region" description="Low complexity" evidence="1">
    <location>
        <begin position="265"/>
        <end position="287"/>
    </location>
</feature>
<evidence type="ECO:0000256" key="2">
    <source>
        <dbReference type="SAM" id="Phobius"/>
    </source>
</evidence>
<evidence type="ECO:0008006" key="5">
    <source>
        <dbReference type="Google" id="ProtNLM"/>
    </source>
</evidence>
<dbReference type="Proteomes" id="UP001165405">
    <property type="component" value="Unassembled WGS sequence"/>
</dbReference>
<feature type="transmembrane region" description="Helical" evidence="2">
    <location>
        <begin position="14"/>
        <end position="34"/>
    </location>
</feature>
<reference evidence="3" key="1">
    <citation type="submission" date="2022-01" db="EMBL/GenBank/DDBJ databases">
        <title>Antribacter sp. nov., isolated from Guizhou of China.</title>
        <authorList>
            <person name="Chengliang C."/>
            <person name="Ya Z."/>
        </authorList>
    </citation>
    <scope>NUCLEOTIDE SEQUENCE</scope>
    <source>
        <strain evidence="3">KLBMP 9083</strain>
    </source>
</reference>
<keyword evidence="2" id="KW-0472">Membrane</keyword>
<evidence type="ECO:0000313" key="3">
    <source>
        <dbReference type="EMBL" id="MCF4119992.1"/>
    </source>
</evidence>
<accession>A0AA41QBA9</accession>